<sequence>MTITAALHDGHQLNCPQPSTKERATRRKHERRAARAPKGSQAKGDEHAKVAKLKAREANVRKDWVEKTSTELARSYDLIRFEDLRITNMTSSAKGTVDNPGRNVRQKAGLNRGILAQGWGMLRSRTEDKSPGWVEDVPAPYTSLRCSDCGWIDKNSRKSQAEFVCVSCGFTCNADTNAGINVAAGHAARASGGPDPAGSCAGGTTTREDPSVRERTAA</sequence>
<dbReference type="RefSeq" id="WP_328796029.1">
    <property type="nucleotide sequence ID" value="NZ_JACGWZ010000002.1"/>
</dbReference>
<keyword evidence="4" id="KW-0233">DNA recombination</keyword>
<feature type="domain" description="Cas12f1-like TNB" evidence="7">
    <location>
        <begin position="119"/>
        <end position="182"/>
    </location>
</feature>
<evidence type="ECO:0000313" key="9">
    <source>
        <dbReference type="Proteomes" id="UP000569329"/>
    </source>
</evidence>
<evidence type="ECO:0000256" key="5">
    <source>
        <dbReference type="SAM" id="MobiDB-lite"/>
    </source>
</evidence>
<keyword evidence="9" id="KW-1185">Reference proteome</keyword>
<evidence type="ECO:0000256" key="3">
    <source>
        <dbReference type="ARBA" id="ARBA00023125"/>
    </source>
</evidence>
<keyword evidence="3" id="KW-0238">DNA-binding</keyword>
<feature type="region of interest" description="Disordered" evidence="5">
    <location>
        <begin position="187"/>
        <end position="218"/>
    </location>
</feature>
<feature type="compositionally biased region" description="Basic and acidic residues" evidence="5">
    <location>
        <begin position="43"/>
        <end position="54"/>
    </location>
</feature>
<feature type="compositionally biased region" description="Basic and acidic residues" evidence="5">
    <location>
        <begin position="206"/>
        <end position="218"/>
    </location>
</feature>
<dbReference type="GO" id="GO:0006310">
    <property type="term" value="P:DNA recombination"/>
    <property type="evidence" value="ECO:0007669"/>
    <property type="project" value="UniProtKB-KW"/>
</dbReference>
<proteinExistence type="inferred from homology"/>
<dbReference type="AlphaFoldDB" id="A0A839E1I1"/>
<feature type="region of interest" description="Disordered" evidence="5">
    <location>
        <begin position="1"/>
        <end position="54"/>
    </location>
</feature>
<protein>
    <submittedName>
        <fullName evidence="8">Transposase</fullName>
    </submittedName>
</protein>
<dbReference type="InterPro" id="IPR001959">
    <property type="entry name" value="Transposase"/>
</dbReference>
<dbReference type="Pfam" id="PF07282">
    <property type="entry name" value="Cas12f1-like_TNB"/>
    <property type="match status" value="1"/>
</dbReference>
<reference evidence="8 9" key="1">
    <citation type="submission" date="2020-07" db="EMBL/GenBank/DDBJ databases">
        <title>Sequencing the genomes of 1000 actinobacteria strains.</title>
        <authorList>
            <person name="Klenk H.-P."/>
        </authorList>
    </citation>
    <scope>NUCLEOTIDE SEQUENCE [LARGE SCALE GENOMIC DNA]</scope>
    <source>
        <strain evidence="8 9">DSM 45975</strain>
    </source>
</reference>
<name>A0A839E1I1_9PSEU</name>
<evidence type="ECO:0000259" key="6">
    <source>
        <dbReference type="Pfam" id="PF01385"/>
    </source>
</evidence>
<dbReference type="Pfam" id="PF01385">
    <property type="entry name" value="OrfB_IS605"/>
    <property type="match status" value="1"/>
</dbReference>
<dbReference type="GO" id="GO:0032196">
    <property type="term" value="P:transposition"/>
    <property type="evidence" value="ECO:0007669"/>
    <property type="project" value="UniProtKB-KW"/>
</dbReference>
<evidence type="ECO:0000256" key="4">
    <source>
        <dbReference type="ARBA" id="ARBA00023172"/>
    </source>
</evidence>
<feature type="domain" description="Probable transposase IS891/IS1136/IS1341" evidence="6">
    <location>
        <begin position="5"/>
        <end position="91"/>
    </location>
</feature>
<feature type="compositionally biased region" description="Basic residues" evidence="5">
    <location>
        <begin position="24"/>
        <end position="35"/>
    </location>
</feature>
<comment type="similarity">
    <text evidence="1">In the C-terminal section; belongs to the transposase 35 family.</text>
</comment>
<evidence type="ECO:0000256" key="1">
    <source>
        <dbReference type="ARBA" id="ARBA00008761"/>
    </source>
</evidence>
<evidence type="ECO:0000259" key="7">
    <source>
        <dbReference type="Pfam" id="PF07282"/>
    </source>
</evidence>
<dbReference type="InterPro" id="IPR010095">
    <property type="entry name" value="Cas12f1-like_TNB"/>
</dbReference>
<organism evidence="8 9">
    <name type="scientific">Halosaccharopolyspora lacisalsi</name>
    <dbReference type="NCBI Taxonomy" id="1000566"/>
    <lineage>
        <taxon>Bacteria</taxon>
        <taxon>Bacillati</taxon>
        <taxon>Actinomycetota</taxon>
        <taxon>Actinomycetes</taxon>
        <taxon>Pseudonocardiales</taxon>
        <taxon>Pseudonocardiaceae</taxon>
        <taxon>Halosaccharopolyspora</taxon>
    </lineage>
</organism>
<comment type="caution">
    <text evidence="8">The sequence shown here is derived from an EMBL/GenBank/DDBJ whole genome shotgun (WGS) entry which is preliminary data.</text>
</comment>
<evidence type="ECO:0000313" key="8">
    <source>
        <dbReference type="EMBL" id="MBA8824818.1"/>
    </source>
</evidence>
<dbReference type="Proteomes" id="UP000569329">
    <property type="component" value="Unassembled WGS sequence"/>
</dbReference>
<dbReference type="EMBL" id="JACGWZ010000002">
    <property type="protein sequence ID" value="MBA8824818.1"/>
    <property type="molecule type" value="Genomic_DNA"/>
</dbReference>
<keyword evidence="2" id="KW-0815">Transposition</keyword>
<dbReference type="GO" id="GO:0003677">
    <property type="term" value="F:DNA binding"/>
    <property type="evidence" value="ECO:0007669"/>
    <property type="project" value="UniProtKB-KW"/>
</dbReference>
<evidence type="ECO:0000256" key="2">
    <source>
        <dbReference type="ARBA" id="ARBA00022578"/>
    </source>
</evidence>
<accession>A0A839E1I1</accession>
<gene>
    <name evidence="8" type="ORF">FHX42_002165</name>
</gene>